<accession>A0A419F631</accession>
<gene>
    <name evidence="2" type="ORF">C4532_03715</name>
</gene>
<proteinExistence type="predicted"/>
<reference evidence="2 3" key="1">
    <citation type="journal article" date="2017" name="ISME J.">
        <title>Energy and carbon metabolisms in a deep terrestrial subsurface fluid microbial community.</title>
        <authorList>
            <person name="Momper L."/>
            <person name="Jungbluth S.P."/>
            <person name="Lee M.D."/>
            <person name="Amend J.P."/>
        </authorList>
    </citation>
    <scope>NUCLEOTIDE SEQUENCE [LARGE SCALE GENOMIC DNA]</scope>
    <source>
        <strain evidence="2">SURF_17</strain>
    </source>
</reference>
<dbReference type="InterPro" id="IPR052171">
    <property type="entry name" value="NHEJ_LigD"/>
</dbReference>
<dbReference type="PANTHER" id="PTHR42705">
    <property type="entry name" value="BIFUNCTIONAL NON-HOMOLOGOUS END JOINING PROTEIN LIGD"/>
    <property type="match status" value="1"/>
</dbReference>
<dbReference type="GO" id="GO:0016874">
    <property type="term" value="F:ligase activity"/>
    <property type="evidence" value="ECO:0007669"/>
    <property type="project" value="UniProtKB-KW"/>
</dbReference>
<comment type="caution">
    <text evidence="2">The sequence shown here is derived from an EMBL/GenBank/DDBJ whole genome shotgun (WGS) entry which is preliminary data.</text>
</comment>
<evidence type="ECO:0000259" key="1">
    <source>
        <dbReference type="Pfam" id="PF21686"/>
    </source>
</evidence>
<evidence type="ECO:0000313" key="3">
    <source>
        <dbReference type="Proteomes" id="UP000285961"/>
    </source>
</evidence>
<dbReference type="Gene3D" id="3.90.920.10">
    <property type="entry name" value="DNA primase, PRIM domain"/>
    <property type="match status" value="1"/>
</dbReference>
<sequence>MSRKIVEISGKRLALSNLEKDLYPSYGFTKAHILEYYRRIAQFILPHLRDRALTLKRYPEGVEKEPFFEKRCPSHRPPWVKTAEIRLDDGEPMTMCLVDDLETLMWVANLASLELHVPLAKAASRETPDSVVFDLDPGDGANIIDCARVALILRDLFSQLRLSSYVKTSGKKGLHLYVPLNRKETTFEDTKTFAKAVAEIMQKNYPELVTARMAKKQRETKVFIDWSQNDSAKTMICVYSLRGGEKPVVSFPLAWEELEESVGQNDPEKLQVMYSEAVSKAEKNGDLFQDVIVKKQKLPHL</sequence>
<dbReference type="PANTHER" id="PTHR42705:SF2">
    <property type="entry name" value="BIFUNCTIONAL NON-HOMOLOGOUS END JOINING PROTEIN LIGD"/>
    <property type="match status" value="1"/>
</dbReference>
<dbReference type="CDD" id="cd04863">
    <property type="entry name" value="MtLigD_Pol_like"/>
    <property type="match status" value="1"/>
</dbReference>
<organism evidence="2 3">
    <name type="scientific">Candidatus Abyssobacteria bacterium SURF_17</name>
    <dbReference type="NCBI Taxonomy" id="2093361"/>
    <lineage>
        <taxon>Bacteria</taxon>
        <taxon>Pseudomonadati</taxon>
        <taxon>Candidatus Hydrogenedentota</taxon>
        <taxon>Candidatus Abyssobacteria</taxon>
    </lineage>
</organism>
<dbReference type="AlphaFoldDB" id="A0A419F631"/>
<dbReference type="Proteomes" id="UP000285961">
    <property type="component" value="Unassembled WGS sequence"/>
</dbReference>
<keyword evidence="2" id="KW-0436">Ligase</keyword>
<feature type="domain" description="DNA ligase D polymerase" evidence="1">
    <location>
        <begin position="29"/>
        <end position="286"/>
    </location>
</feature>
<dbReference type="EMBL" id="QZKI01000022">
    <property type="protein sequence ID" value="RJP73940.1"/>
    <property type="molecule type" value="Genomic_DNA"/>
</dbReference>
<protein>
    <submittedName>
        <fullName evidence="2">ATP-dependent DNA ligase</fullName>
    </submittedName>
</protein>
<evidence type="ECO:0000313" key="2">
    <source>
        <dbReference type="EMBL" id="RJP73940.1"/>
    </source>
</evidence>
<dbReference type="InterPro" id="IPR033649">
    <property type="entry name" value="MtLigD_Pol-like"/>
</dbReference>
<name>A0A419F631_9BACT</name>
<dbReference type="InterPro" id="IPR014145">
    <property type="entry name" value="LigD_pol_dom"/>
</dbReference>
<dbReference type="Pfam" id="PF21686">
    <property type="entry name" value="LigD_Prim-Pol"/>
    <property type="match status" value="1"/>
</dbReference>
<dbReference type="NCBIfam" id="TIGR02778">
    <property type="entry name" value="ligD_pol"/>
    <property type="match status" value="1"/>
</dbReference>